<dbReference type="RefSeq" id="WP_377045787.1">
    <property type="nucleotide sequence ID" value="NZ_JBHLUN010000012.1"/>
</dbReference>
<feature type="chain" id="PRO_5046397972" evidence="2">
    <location>
        <begin position="24"/>
        <end position="204"/>
    </location>
</feature>
<comment type="caution">
    <text evidence="3">The sequence shown here is derived from an EMBL/GenBank/DDBJ whole genome shotgun (WGS) entry which is preliminary data.</text>
</comment>
<dbReference type="Proteomes" id="UP001589865">
    <property type="component" value="Unassembled WGS sequence"/>
</dbReference>
<gene>
    <name evidence="3" type="ORF">ACFFGY_17445</name>
</gene>
<accession>A0ABV6K0F6</accession>
<reference evidence="3 4" key="1">
    <citation type="submission" date="2024-09" db="EMBL/GenBank/DDBJ databases">
        <authorList>
            <person name="Sun Q."/>
            <person name="Mori K."/>
        </authorList>
    </citation>
    <scope>NUCLEOTIDE SEQUENCE [LARGE SCALE GENOMIC DNA]</scope>
    <source>
        <strain evidence="3 4">TBRC 5777</strain>
    </source>
</reference>
<evidence type="ECO:0000313" key="3">
    <source>
        <dbReference type="EMBL" id="MFC0410041.1"/>
    </source>
</evidence>
<feature type="compositionally biased region" description="Polar residues" evidence="1">
    <location>
        <begin position="138"/>
        <end position="147"/>
    </location>
</feature>
<feature type="signal peptide" evidence="2">
    <location>
        <begin position="1"/>
        <end position="23"/>
    </location>
</feature>
<keyword evidence="4" id="KW-1185">Reference proteome</keyword>
<name>A0ABV6K0F6_9PROT</name>
<proteinExistence type="predicted"/>
<evidence type="ECO:0000313" key="4">
    <source>
        <dbReference type="Proteomes" id="UP001589865"/>
    </source>
</evidence>
<sequence>MRRTQPFLLVLLPVLVAAGGAAAQSWPNDVNPRGDAINAAVAPLERMLDAAPRPTVARPGLPVAERAAPIPILDWTPPPAAAPAAAPRRPARRVARRAAPRAAAPPRQDNAWLEQRLATREGQMETLRQQIEQDRRTLQAQRASATPGQPAPQPSTGQSVIGQQPSAQPPGGADAPASARPASAPVSAPAAVPAGGAVPPGNGR</sequence>
<feature type="region of interest" description="Disordered" evidence="1">
    <location>
        <begin position="132"/>
        <end position="204"/>
    </location>
</feature>
<feature type="region of interest" description="Disordered" evidence="1">
    <location>
        <begin position="76"/>
        <end position="113"/>
    </location>
</feature>
<evidence type="ECO:0000256" key="2">
    <source>
        <dbReference type="SAM" id="SignalP"/>
    </source>
</evidence>
<feature type="compositionally biased region" description="Basic residues" evidence="1">
    <location>
        <begin position="89"/>
        <end position="99"/>
    </location>
</feature>
<organism evidence="3 4">
    <name type="scientific">Roseomonas elaeocarpi</name>
    <dbReference type="NCBI Taxonomy" id="907779"/>
    <lineage>
        <taxon>Bacteria</taxon>
        <taxon>Pseudomonadati</taxon>
        <taxon>Pseudomonadota</taxon>
        <taxon>Alphaproteobacteria</taxon>
        <taxon>Acetobacterales</taxon>
        <taxon>Roseomonadaceae</taxon>
        <taxon>Roseomonas</taxon>
    </lineage>
</organism>
<evidence type="ECO:0000256" key="1">
    <source>
        <dbReference type="SAM" id="MobiDB-lite"/>
    </source>
</evidence>
<dbReference type="EMBL" id="JBHLUN010000012">
    <property type="protein sequence ID" value="MFC0410041.1"/>
    <property type="molecule type" value="Genomic_DNA"/>
</dbReference>
<keyword evidence="2" id="KW-0732">Signal</keyword>
<protein>
    <submittedName>
        <fullName evidence="3">Uncharacterized protein</fullName>
    </submittedName>
</protein>
<feature type="compositionally biased region" description="Low complexity" evidence="1">
    <location>
        <begin position="162"/>
        <end position="204"/>
    </location>
</feature>